<dbReference type="InterPro" id="IPR008507">
    <property type="entry name" value="DUF789"/>
</dbReference>
<keyword evidence="3" id="KW-1185">Reference proteome</keyword>
<evidence type="ECO:0000256" key="1">
    <source>
        <dbReference type="SAM" id="MobiDB-lite"/>
    </source>
</evidence>
<dbReference type="Proteomes" id="UP001396334">
    <property type="component" value="Unassembled WGS sequence"/>
</dbReference>
<accession>A0ABR2QQ31</accession>
<dbReference type="PANTHER" id="PTHR31343">
    <property type="entry name" value="T15D22.8"/>
    <property type="match status" value="1"/>
</dbReference>
<proteinExistence type="predicted"/>
<protein>
    <submittedName>
        <fullName evidence="2">Uncharacterized protein</fullName>
    </submittedName>
</protein>
<name>A0ABR2QQ31_9ROSI</name>
<comment type="caution">
    <text evidence="2">The sequence shown here is derived from an EMBL/GenBank/DDBJ whole genome shotgun (WGS) entry which is preliminary data.</text>
</comment>
<gene>
    <name evidence="2" type="ORF">V6N11_060315</name>
</gene>
<reference evidence="2 3" key="1">
    <citation type="journal article" date="2024" name="G3 (Bethesda)">
        <title>Genome assembly of Hibiscus sabdariffa L. provides insights into metabolisms of medicinal natural products.</title>
        <authorList>
            <person name="Kim T."/>
        </authorList>
    </citation>
    <scope>NUCLEOTIDE SEQUENCE [LARGE SCALE GENOMIC DNA]</scope>
    <source>
        <strain evidence="2">TK-2024</strain>
        <tissue evidence="2">Old leaves</tissue>
    </source>
</reference>
<feature type="region of interest" description="Disordered" evidence="1">
    <location>
        <begin position="88"/>
        <end position="117"/>
    </location>
</feature>
<dbReference type="Pfam" id="PF05623">
    <property type="entry name" value="DUF789"/>
    <property type="match status" value="1"/>
</dbReference>
<sequence length="117" mass="13452">MIFDTGLTQSNLDCFRHCTTPAVKSHFLRNSEIRKLNRLWHPWERENIEWSAYGAGVPIVLNDNETIVQYYVPYLSAVQIFTSNSPVNSLREETESSDDESDSFSGWSSEESESDKL</sequence>
<evidence type="ECO:0000313" key="3">
    <source>
        <dbReference type="Proteomes" id="UP001396334"/>
    </source>
</evidence>
<organism evidence="2 3">
    <name type="scientific">Hibiscus sabdariffa</name>
    <name type="common">roselle</name>
    <dbReference type="NCBI Taxonomy" id="183260"/>
    <lineage>
        <taxon>Eukaryota</taxon>
        <taxon>Viridiplantae</taxon>
        <taxon>Streptophyta</taxon>
        <taxon>Embryophyta</taxon>
        <taxon>Tracheophyta</taxon>
        <taxon>Spermatophyta</taxon>
        <taxon>Magnoliopsida</taxon>
        <taxon>eudicotyledons</taxon>
        <taxon>Gunneridae</taxon>
        <taxon>Pentapetalae</taxon>
        <taxon>rosids</taxon>
        <taxon>malvids</taxon>
        <taxon>Malvales</taxon>
        <taxon>Malvaceae</taxon>
        <taxon>Malvoideae</taxon>
        <taxon>Hibiscus</taxon>
    </lineage>
</organism>
<evidence type="ECO:0000313" key="2">
    <source>
        <dbReference type="EMBL" id="KAK9002734.1"/>
    </source>
</evidence>
<dbReference type="PANTHER" id="PTHR31343:SF3">
    <property type="entry name" value="DUF789 DOMAIN-CONTAINING PROTEIN"/>
    <property type="match status" value="1"/>
</dbReference>
<dbReference type="EMBL" id="JBBPBN010000034">
    <property type="protein sequence ID" value="KAK9002734.1"/>
    <property type="molecule type" value="Genomic_DNA"/>
</dbReference>